<dbReference type="SUPFAM" id="SSF51905">
    <property type="entry name" value="FAD/NAD(P)-binding domain"/>
    <property type="match status" value="1"/>
</dbReference>
<gene>
    <name evidence="1" type="ORF">ENL39_03860</name>
</gene>
<sequence length="365" mass="41654">MRIVITGAGPVGCYLGRLLKYYGFSPVIIEEHREIGIPKHCAGLVGSGLFEKRKISLPYDVVENEINGAIIFYKGKNFYLERKGVAFVINREKFDKKLSEGLEIRRGAKLSSFEKRGREYLLHTKKEKLKCDILIGADGATSTVRKKGGLNLKPTYYKGLQFRVEQKISPPDMVQIYFTKPFLYFCWLIPESEKITRVGCISPYPLKTLKSFMEKIKIRGKIIERMGGVIPIGYGETSKDNIALVGDAACQVKPLSGGGLYYGIKCAEVLADCIKKGEISSYDREWKKIIGKEINLSLRIRRFLEKKDIRFLERLFNLARKNSHLIEKIADFEKHSFSVFSFAKLIEKNISTILLKDFLRKLLLT</sequence>
<dbReference type="InterPro" id="IPR036188">
    <property type="entry name" value="FAD/NAD-bd_sf"/>
</dbReference>
<accession>A0A7V5HZ49</accession>
<dbReference type="Gene3D" id="3.50.50.60">
    <property type="entry name" value="FAD/NAD(P)-binding domain"/>
    <property type="match status" value="1"/>
</dbReference>
<protein>
    <submittedName>
        <fullName evidence="1">NAD(P)/FAD-dependent oxidoreductase</fullName>
    </submittedName>
</protein>
<dbReference type="PRINTS" id="PR00420">
    <property type="entry name" value="RNGMNOXGNASE"/>
</dbReference>
<evidence type="ECO:0000313" key="1">
    <source>
        <dbReference type="EMBL" id="HHF98605.1"/>
    </source>
</evidence>
<dbReference type="Proteomes" id="UP000886070">
    <property type="component" value="Unassembled WGS sequence"/>
</dbReference>
<reference evidence="1" key="1">
    <citation type="journal article" date="2020" name="mSystems">
        <title>Genome- and Community-Level Interaction Insights into Carbon Utilization and Element Cycling Functions of Hydrothermarchaeota in Hydrothermal Sediment.</title>
        <authorList>
            <person name="Zhou Z."/>
            <person name="Liu Y."/>
            <person name="Xu W."/>
            <person name="Pan J."/>
            <person name="Luo Z.H."/>
            <person name="Li M."/>
        </authorList>
    </citation>
    <scope>NUCLEOTIDE SEQUENCE [LARGE SCALE GENOMIC DNA]</scope>
    <source>
        <strain evidence="1">HyVt-92</strain>
    </source>
</reference>
<proteinExistence type="predicted"/>
<name>A0A7V5HZ49_UNCAE</name>
<dbReference type="InterPro" id="IPR050407">
    <property type="entry name" value="Geranylgeranyl_reductase"/>
</dbReference>
<dbReference type="PANTHER" id="PTHR42685:SF21">
    <property type="entry name" value="DEHYDROGENASE (FLAVOPROTEIN)-LIKE PROTEIN"/>
    <property type="match status" value="1"/>
</dbReference>
<comment type="caution">
    <text evidence="1">The sequence shown here is derived from an EMBL/GenBank/DDBJ whole genome shotgun (WGS) entry which is preliminary data.</text>
</comment>
<dbReference type="EMBL" id="DRTT01000109">
    <property type="protein sequence ID" value="HHF98605.1"/>
    <property type="molecule type" value="Genomic_DNA"/>
</dbReference>
<organism evidence="1">
    <name type="scientific">Aerophobetes bacterium</name>
    <dbReference type="NCBI Taxonomy" id="2030807"/>
    <lineage>
        <taxon>Bacteria</taxon>
        <taxon>Candidatus Aerophobota</taxon>
    </lineage>
</organism>
<dbReference type="AlphaFoldDB" id="A0A7V5HZ49"/>
<dbReference type="PANTHER" id="PTHR42685">
    <property type="entry name" value="GERANYLGERANYL DIPHOSPHATE REDUCTASE"/>
    <property type="match status" value="1"/>
</dbReference>